<proteinExistence type="predicted"/>
<protein>
    <submittedName>
        <fullName evidence="3">Unannotated protein</fullName>
    </submittedName>
</protein>
<gene>
    <name evidence="3" type="ORF">UFOPK1762_00452</name>
    <name evidence="4" type="ORF">UFOPK3010_00717</name>
    <name evidence="2" type="ORF">UFOPK3331_00243</name>
    <name evidence="5" type="ORF">UFOPK4371_00341</name>
</gene>
<sequence>MKRSGHHRIDVIRLGATSWALLIAAFALGVVAFAWPLFASANSALDASHSADAPWIFVILIPLLIGVILAELADGSLDAKSVALLGVLAASGAVLRLPSGGVAGFEPVFFLLVPAGRVFGRGFGFVLGALTLFVSALITGGVGPWLPFQMFGAAWIGFFAGCLPPARGRLEVALLAIYGALSALAYGLVMNLWFWPFVSSGDTTVSYVAGDSVAENLRRFWGFHITTSFGFDIPRAVFTALFLVIAGRPLLGALRRVARRAAFEAPVTFVPAETGSTIY</sequence>
<organism evidence="3">
    <name type="scientific">freshwater metagenome</name>
    <dbReference type="NCBI Taxonomy" id="449393"/>
    <lineage>
        <taxon>unclassified sequences</taxon>
        <taxon>metagenomes</taxon>
        <taxon>ecological metagenomes</taxon>
    </lineage>
</organism>
<dbReference type="EMBL" id="CAEZTY010000010">
    <property type="protein sequence ID" value="CAB4579186.1"/>
    <property type="molecule type" value="Genomic_DNA"/>
</dbReference>
<evidence type="ECO:0000313" key="2">
    <source>
        <dbReference type="EMBL" id="CAB4331745.1"/>
    </source>
</evidence>
<reference evidence="3" key="1">
    <citation type="submission" date="2020-05" db="EMBL/GenBank/DDBJ databases">
        <authorList>
            <person name="Chiriac C."/>
            <person name="Salcher M."/>
            <person name="Ghai R."/>
            <person name="Kavagutti S V."/>
        </authorList>
    </citation>
    <scope>NUCLEOTIDE SEQUENCE</scope>
</reference>
<name>A0A6J6ESQ1_9ZZZZ</name>
<feature type="transmembrane region" description="Helical" evidence="1">
    <location>
        <begin position="145"/>
        <end position="163"/>
    </location>
</feature>
<dbReference type="InterPro" id="IPR017196">
    <property type="entry name" value="ECF_substrate-spec_UCP037395"/>
</dbReference>
<keyword evidence="1" id="KW-1133">Transmembrane helix</keyword>
<evidence type="ECO:0000256" key="1">
    <source>
        <dbReference type="SAM" id="Phobius"/>
    </source>
</evidence>
<dbReference type="EMBL" id="CAFBRD010000010">
    <property type="protein sequence ID" value="CAB5074589.1"/>
    <property type="molecule type" value="Genomic_DNA"/>
</dbReference>
<feature type="transmembrane region" description="Helical" evidence="1">
    <location>
        <begin position="233"/>
        <end position="251"/>
    </location>
</feature>
<evidence type="ECO:0000313" key="3">
    <source>
        <dbReference type="EMBL" id="CAB4579186.1"/>
    </source>
</evidence>
<dbReference type="EMBL" id="CAESAL010000005">
    <property type="protein sequence ID" value="CAB4331745.1"/>
    <property type="molecule type" value="Genomic_DNA"/>
</dbReference>
<dbReference type="EMBL" id="CAFAAM010000079">
    <property type="protein sequence ID" value="CAB4803340.1"/>
    <property type="molecule type" value="Genomic_DNA"/>
</dbReference>
<keyword evidence="1" id="KW-0472">Membrane</keyword>
<dbReference type="PIRSF" id="PIRSF037395">
    <property type="entry name" value="UCP037395_ABCper"/>
    <property type="match status" value="1"/>
</dbReference>
<keyword evidence="1" id="KW-0812">Transmembrane</keyword>
<feature type="transmembrane region" description="Helical" evidence="1">
    <location>
        <begin position="175"/>
        <end position="195"/>
    </location>
</feature>
<dbReference type="AlphaFoldDB" id="A0A6J6ESQ1"/>
<evidence type="ECO:0000313" key="5">
    <source>
        <dbReference type="EMBL" id="CAB5074589.1"/>
    </source>
</evidence>
<feature type="transmembrane region" description="Helical" evidence="1">
    <location>
        <begin position="55"/>
        <end position="73"/>
    </location>
</feature>
<dbReference type="Gene3D" id="1.10.1760.20">
    <property type="match status" value="1"/>
</dbReference>
<accession>A0A6J6ESQ1</accession>
<evidence type="ECO:0000313" key="4">
    <source>
        <dbReference type="EMBL" id="CAB4803340.1"/>
    </source>
</evidence>
<feature type="transmembrane region" description="Helical" evidence="1">
    <location>
        <begin position="12"/>
        <end position="35"/>
    </location>
</feature>